<keyword evidence="5" id="KW-0574">Periplasm</keyword>
<dbReference type="Pfam" id="PF02753">
    <property type="entry name" value="PapD_C"/>
    <property type="match status" value="1"/>
</dbReference>
<evidence type="ECO:0000259" key="7">
    <source>
        <dbReference type="Pfam" id="PF00345"/>
    </source>
</evidence>
<dbReference type="EMBL" id="LR215729">
    <property type="protein sequence ID" value="VEV98855.1"/>
    <property type="molecule type" value="Genomic_DNA"/>
</dbReference>
<dbReference type="SUPFAM" id="SSF49354">
    <property type="entry name" value="PapD-like"/>
    <property type="match status" value="1"/>
</dbReference>
<evidence type="ECO:0000256" key="4">
    <source>
        <dbReference type="ARBA" id="ARBA00022729"/>
    </source>
</evidence>
<dbReference type="Pfam" id="PF00345">
    <property type="entry name" value="PapD_N"/>
    <property type="match status" value="1"/>
</dbReference>
<evidence type="ECO:0000259" key="8">
    <source>
        <dbReference type="Pfam" id="PF02753"/>
    </source>
</evidence>
<feature type="domain" description="Pili assembly chaperone N-terminal" evidence="7">
    <location>
        <begin position="29"/>
        <end position="151"/>
    </location>
</feature>
<name>A0A653E851_9PSED</name>
<feature type="domain" description="Pili assembly chaperone C-terminal" evidence="8">
    <location>
        <begin position="178"/>
        <end position="241"/>
    </location>
</feature>
<dbReference type="PRINTS" id="PR00969">
    <property type="entry name" value="CHAPERONPILI"/>
</dbReference>
<dbReference type="PANTHER" id="PTHR30251:SF2">
    <property type="entry name" value="FIMBRIAL CHAPERONE YADV-RELATED"/>
    <property type="match status" value="1"/>
</dbReference>
<dbReference type="InterPro" id="IPR001829">
    <property type="entry name" value="Pili_assmbl_chaperone_bac"/>
</dbReference>
<dbReference type="Gene3D" id="2.60.40.10">
    <property type="entry name" value="Immunoglobulins"/>
    <property type="match status" value="2"/>
</dbReference>
<dbReference type="GO" id="GO:0030288">
    <property type="term" value="C:outer membrane-bounded periplasmic space"/>
    <property type="evidence" value="ECO:0007669"/>
    <property type="project" value="InterPro"/>
</dbReference>
<organism evidence="9">
    <name type="scientific">Pseudomonas marincola</name>
    <dbReference type="NCBI Taxonomy" id="437900"/>
    <lineage>
        <taxon>Bacteria</taxon>
        <taxon>Pseudomonadati</taxon>
        <taxon>Pseudomonadota</taxon>
        <taxon>Gammaproteobacteria</taxon>
        <taxon>Pseudomonadales</taxon>
        <taxon>Pseudomonadaceae</taxon>
        <taxon>Pseudomonas</taxon>
    </lineage>
</organism>
<keyword evidence="4" id="KW-0732">Signal</keyword>
<evidence type="ECO:0000256" key="6">
    <source>
        <dbReference type="ARBA" id="ARBA00023186"/>
    </source>
</evidence>
<evidence type="ECO:0000256" key="3">
    <source>
        <dbReference type="ARBA" id="ARBA00022558"/>
    </source>
</evidence>
<dbReference type="InterPro" id="IPR008962">
    <property type="entry name" value="PapD-like_sf"/>
</dbReference>
<gene>
    <name evidence="9" type="ORF">PMYSY11_3811</name>
</gene>
<evidence type="ECO:0000256" key="1">
    <source>
        <dbReference type="ARBA" id="ARBA00004418"/>
    </source>
</evidence>
<sequence>MDNSDIMTMRSKFVFTALLLSLSISSLASVTISGTRIIYPAQEREVTIDLNNKNDTPALIQSWIGTGDSKVGPGEEQLPFIVTPPLTRIEPNQGQSLRIAYTGEPLPEDVESVFWFNMLEVPPIGKDAKGNNYIQLAYRSQLKFFFRPEGLSGNPKAAGVNVSWSIAKADQGYVLRGTNDSAFHISIAGATLTVGGKDYPNQQGGMIPPKSTFDYKLEGLNKPVAGGKVSYRWINDFGSITTTESKLSSD</sequence>
<dbReference type="SUPFAM" id="SSF49584">
    <property type="entry name" value="Periplasmic chaperone C-domain"/>
    <property type="match status" value="1"/>
</dbReference>
<dbReference type="AlphaFoldDB" id="A0A653E851"/>
<dbReference type="InterPro" id="IPR016148">
    <property type="entry name" value="Pili_assmbl_chaperone_C"/>
</dbReference>
<dbReference type="InterPro" id="IPR016147">
    <property type="entry name" value="Pili_assmbl_chaperone_N"/>
</dbReference>
<evidence type="ECO:0008006" key="10">
    <source>
        <dbReference type="Google" id="ProtNLM"/>
    </source>
</evidence>
<keyword evidence="6" id="KW-0143">Chaperone</keyword>
<dbReference type="RefSeq" id="WP_150549163.1">
    <property type="nucleotide sequence ID" value="NZ_LR215729.2"/>
</dbReference>
<evidence type="ECO:0000256" key="2">
    <source>
        <dbReference type="ARBA" id="ARBA00007399"/>
    </source>
</evidence>
<accession>A0A653E851</accession>
<dbReference type="InterPro" id="IPR036316">
    <property type="entry name" value="Pili_assmbl_chap_C_dom_sf"/>
</dbReference>
<keyword evidence="3" id="KW-1029">Fimbrium biogenesis</keyword>
<evidence type="ECO:0000256" key="5">
    <source>
        <dbReference type="ARBA" id="ARBA00022764"/>
    </source>
</evidence>
<dbReference type="FunFam" id="2.60.40.10:FF:000458">
    <property type="entry name" value="Molecular chaperone FimC"/>
    <property type="match status" value="1"/>
</dbReference>
<dbReference type="GO" id="GO:0071555">
    <property type="term" value="P:cell wall organization"/>
    <property type="evidence" value="ECO:0007669"/>
    <property type="project" value="InterPro"/>
</dbReference>
<comment type="subcellular location">
    <subcellularLocation>
        <location evidence="1">Periplasm</location>
    </subcellularLocation>
</comment>
<reference evidence="9" key="1">
    <citation type="submission" date="2019-02" db="EMBL/GenBank/DDBJ databases">
        <authorList>
            <consortium name="Genoscope - CEA"/>
            <person name="William W."/>
        </authorList>
    </citation>
    <scope>NUCLEOTIDE SEQUENCE [LARGE SCALE GENOMIC DNA]</scope>
    <source>
        <strain evidence="9">YSy11</strain>
    </source>
</reference>
<proteinExistence type="inferred from homology"/>
<protein>
    <recommendedName>
        <fullName evidence="10">Chaperone protein EcpD</fullName>
    </recommendedName>
</protein>
<dbReference type="InterPro" id="IPR013783">
    <property type="entry name" value="Ig-like_fold"/>
</dbReference>
<comment type="similarity">
    <text evidence="2">Belongs to the periplasmic pilus chaperone family.</text>
</comment>
<dbReference type="PANTHER" id="PTHR30251">
    <property type="entry name" value="PILUS ASSEMBLY CHAPERONE"/>
    <property type="match status" value="1"/>
</dbReference>
<evidence type="ECO:0000313" key="9">
    <source>
        <dbReference type="EMBL" id="VEV98855.1"/>
    </source>
</evidence>
<dbReference type="InterPro" id="IPR050643">
    <property type="entry name" value="Periplasmic_pilus_chap"/>
</dbReference>